<keyword evidence="2" id="KW-1185">Reference proteome</keyword>
<comment type="caution">
    <text evidence="1">The sequence shown here is derived from an EMBL/GenBank/DDBJ whole genome shotgun (WGS) entry which is preliminary data.</text>
</comment>
<name>A0A482VTI8_ASBVE</name>
<dbReference type="Proteomes" id="UP000292052">
    <property type="component" value="Unassembled WGS sequence"/>
</dbReference>
<protein>
    <submittedName>
        <fullName evidence="1">Uncharacterized protein</fullName>
    </submittedName>
</protein>
<dbReference type="STRING" id="1661398.A0A482VTI8"/>
<dbReference type="InterPro" id="IPR014752">
    <property type="entry name" value="Arrestin-like_C"/>
</dbReference>
<accession>A0A482VTI8</accession>
<proteinExistence type="predicted"/>
<evidence type="ECO:0000313" key="1">
    <source>
        <dbReference type="EMBL" id="RZC35688.1"/>
    </source>
</evidence>
<evidence type="ECO:0000313" key="2">
    <source>
        <dbReference type="Proteomes" id="UP000292052"/>
    </source>
</evidence>
<gene>
    <name evidence="1" type="ORF">BDFB_010697</name>
</gene>
<dbReference type="EMBL" id="QDEB01068720">
    <property type="protein sequence ID" value="RZC35688.1"/>
    <property type="molecule type" value="Genomic_DNA"/>
</dbReference>
<dbReference type="Gene3D" id="2.60.40.640">
    <property type="match status" value="1"/>
</dbReference>
<sequence length="312" mass="36173">MEDDVRCRFKVKKRIIDNTLRGNVQIVSNKLLVIKHAYIEVSVQISITFIKLRFQITGFASCSFLLNRTRIKFPRIYPKGTIVRGFEQFYYTRHTLCGGGSGNDTFHNHKDGEVYPFRCYWPSRLPGTWFGDYGSIEYRGKVTLRLENEDIYTHSQLINVKFKRQLASEKHLLFEGRVETTRSFFTTKSIGNIHVAVWLPLCGIAAGQALPVLCTRYRNFGYPNVDTPGLPVIIGTKPIRKFDTYEITAQIFKKMYEYNVPLLVDQLPEDVKEITHKTDEELSPQAMENLQRQLQENEKYAVLMKQESAPKL</sequence>
<dbReference type="OrthoDB" id="2333384at2759"/>
<dbReference type="AlphaFoldDB" id="A0A482VTI8"/>
<reference evidence="1 2" key="1">
    <citation type="submission" date="2017-03" db="EMBL/GenBank/DDBJ databases">
        <title>Genome of the blue death feigning beetle - Asbolus verrucosus.</title>
        <authorList>
            <person name="Rider S.D."/>
        </authorList>
    </citation>
    <scope>NUCLEOTIDE SEQUENCE [LARGE SCALE GENOMIC DNA]</scope>
    <source>
        <strain evidence="1">Butters</strain>
        <tissue evidence="1">Head and leg muscle</tissue>
    </source>
</reference>
<organism evidence="1 2">
    <name type="scientific">Asbolus verrucosus</name>
    <name type="common">Desert ironclad beetle</name>
    <dbReference type="NCBI Taxonomy" id="1661398"/>
    <lineage>
        <taxon>Eukaryota</taxon>
        <taxon>Metazoa</taxon>
        <taxon>Ecdysozoa</taxon>
        <taxon>Arthropoda</taxon>
        <taxon>Hexapoda</taxon>
        <taxon>Insecta</taxon>
        <taxon>Pterygota</taxon>
        <taxon>Neoptera</taxon>
        <taxon>Endopterygota</taxon>
        <taxon>Coleoptera</taxon>
        <taxon>Polyphaga</taxon>
        <taxon>Cucujiformia</taxon>
        <taxon>Tenebrionidae</taxon>
        <taxon>Pimeliinae</taxon>
        <taxon>Asbolus</taxon>
    </lineage>
</organism>